<dbReference type="OrthoDB" id="190500at2"/>
<dbReference type="Proteomes" id="UP000251213">
    <property type="component" value="Unassembled WGS sequence"/>
</dbReference>
<name>A0A364K5M0_9BACL</name>
<evidence type="ECO:0000259" key="2">
    <source>
        <dbReference type="Pfam" id="PF03787"/>
    </source>
</evidence>
<dbReference type="EMBL" id="QJKK01000003">
    <property type="protein sequence ID" value="RAL25609.1"/>
    <property type="molecule type" value="Genomic_DNA"/>
</dbReference>
<reference evidence="3 4" key="2">
    <citation type="submission" date="2018-06" db="EMBL/GenBank/DDBJ databases">
        <authorList>
            <person name="Zhirakovskaya E."/>
        </authorList>
    </citation>
    <scope>NUCLEOTIDE SEQUENCE [LARGE SCALE GENOMIC DNA]</scope>
    <source>
        <strain evidence="3 4">FBKL4.011</strain>
    </source>
</reference>
<dbReference type="InterPro" id="IPR007522">
    <property type="entry name" value="CRISPR-assoc_prot_TM1795"/>
</dbReference>
<dbReference type="AlphaFoldDB" id="A0A364K5M0"/>
<proteinExistence type="predicted"/>
<keyword evidence="1" id="KW-0051">Antiviral defense</keyword>
<evidence type="ECO:0000313" key="3">
    <source>
        <dbReference type="EMBL" id="RAL25609.1"/>
    </source>
</evidence>
<reference evidence="3 4" key="1">
    <citation type="submission" date="2018-06" db="EMBL/GenBank/DDBJ databases">
        <title>Thermoflavimicrobium daqus sp. nov., a thermophilic microbe isolated from Moutai-flavour Daqu.</title>
        <authorList>
            <person name="Wang X."/>
            <person name="Zhou H."/>
        </authorList>
    </citation>
    <scope>NUCLEOTIDE SEQUENCE [LARGE SCALE GENOMIC DNA]</scope>
    <source>
        <strain evidence="3 4">FBKL4.011</strain>
    </source>
</reference>
<evidence type="ECO:0000313" key="4">
    <source>
        <dbReference type="Proteomes" id="UP000251213"/>
    </source>
</evidence>
<sequence length="368" mass="42165">MFGGDRVDLPRETLTVTFQVVTPLFLSGAEQDKAEIRLPSVKGALRYWYRAIQPQYNQLDKESTGASLEEQLFGGTGSGAGLGRFLLRDVSTEEVKQNIRRRFDPVFSKDLSYLSFSLRSKKLERDYIQPDQEFKIQLVLRPETNTERQKRNWQELMASIWLLGHVGGLGARSRRGFGSVQLSSWEAPPDSLAQQVLKELHIAHQQQTSQDWLKAFMHSLKVIHSWFVNYSESPTHTVINQQTGFYLASTGFAHWEKALAYGAKCIKEFREQKGIRRVALGLPMILPNKVIIQPKKREGNRVASPVWLRIVRIGKEFYPFFSVLSAPFPQIEKMDKGQSRNVHIHHQTVLEEFKNYLVEQGYSQGASL</sequence>
<protein>
    <submittedName>
        <fullName evidence="3">Type III-B CRISPR module RAMP protein Cmr1</fullName>
    </submittedName>
</protein>
<keyword evidence="4" id="KW-1185">Reference proteome</keyword>
<feature type="domain" description="CRISPR type III-associated protein" evidence="2">
    <location>
        <begin position="17"/>
        <end position="180"/>
    </location>
</feature>
<dbReference type="NCBIfam" id="TIGR01894">
    <property type="entry name" value="cas_TM1795_cmr1"/>
    <property type="match status" value="1"/>
</dbReference>
<organism evidence="3 4">
    <name type="scientific">Thermoflavimicrobium daqui</name>
    <dbReference type="NCBI Taxonomy" id="2137476"/>
    <lineage>
        <taxon>Bacteria</taxon>
        <taxon>Bacillati</taxon>
        <taxon>Bacillota</taxon>
        <taxon>Bacilli</taxon>
        <taxon>Bacillales</taxon>
        <taxon>Thermoactinomycetaceae</taxon>
        <taxon>Thermoflavimicrobium</taxon>
    </lineage>
</organism>
<gene>
    <name evidence="3" type="primary">cmr1</name>
    <name evidence="3" type="ORF">DL897_05895</name>
</gene>
<evidence type="ECO:0000256" key="1">
    <source>
        <dbReference type="ARBA" id="ARBA00023118"/>
    </source>
</evidence>
<dbReference type="InterPro" id="IPR005537">
    <property type="entry name" value="RAMP_III_fam"/>
</dbReference>
<accession>A0A364K5M0</accession>
<dbReference type="Pfam" id="PF03787">
    <property type="entry name" value="RAMPs"/>
    <property type="match status" value="1"/>
</dbReference>
<dbReference type="GO" id="GO:0051607">
    <property type="term" value="P:defense response to virus"/>
    <property type="evidence" value="ECO:0007669"/>
    <property type="project" value="UniProtKB-KW"/>
</dbReference>
<comment type="caution">
    <text evidence="3">The sequence shown here is derived from an EMBL/GenBank/DDBJ whole genome shotgun (WGS) entry which is preliminary data.</text>
</comment>